<dbReference type="InterPro" id="IPR000073">
    <property type="entry name" value="AB_hydrolase_1"/>
</dbReference>
<dbReference type="PANTHER" id="PTHR43248">
    <property type="entry name" value="2-SUCCINYL-6-HYDROXY-2,4-CYCLOHEXADIENE-1-CARBOXYLATE SYNTHASE"/>
    <property type="match status" value="1"/>
</dbReference>
<keyword evidence="2 4" id="KW-0732">Signal</keyword>
<keyword evidence="3" id="KW-0378">Hydrolase</keyword>
<evidence type="ECO:0000256" key="3">
    <source>
        <dbReference type="ARBA" id="ARBA00022801"/>
    </source>
</evidence>
<evidence type="ECO:0000259" key="5">
    <source>
        <dbReference type="Pfam" id="PF00561"/>
    </source>
</evidence>
<keyword evidence="7" id="KW-1185">Reference proteome</keyword>
<dbReference type="SUPFAM" id="SSF53474">
    <property type="entry name" value="alpha/beta-Hydrolases"/>
    <property type="match status" value="1"/>
</dbReference>
<feature type="signal peptide" evidence="4">
    <location>
        <begin position="1"/>
        <end position="29"/>
    </location>
</feature>
<dbReference type="PROSITE" id="PS51257">
    <property type="entry name" value="PROKAR_LIPOPROTEIN"/>
    <property type="match status" value="1"/>
</dbReference>
<dbReference type="AlphaFoldDB" id="A0A841IQ90"/>
<accession>A0A841IQ90</accession>
<name>A0A841IQ90_9ACTN</name>
<feature type="domain" description="AB hydrolase-1" evidence="5">
    <location>
        <begin position="102"/>
        <end position="490"/>
    </location>
</feature>
<dbReference type="EMBL" id="JACHJO010000008">
    <property type="protein sequence ID" value="MBB6120867.1"/>
    <property type="molecule type" value="Genomic_DNA"/>
</dbReference>
<dbReference type="InterPro" id="IPR051601">
    <property type="entry name" value="Serine_prot/Carboxylest_S33"/>
</dbReference>
<proteinExistence type="inferred from homology"/>
<dbReference type="PANTHER" id="PTHR43248:SF29">
    <property type="entry name" value="TRIPEPTIDYL AMINOPEPTIDASE"/>
    <property type="match status" value="1"/>
</dbReference>
<sequence length="520" mass="54735">MGTGLRGAATAVLAGAVLLATGCTSGAEAPDGGEAGGSAASLEGLDAFTEQELRWGECDSGPAESECAVYEVPMDYGDPGGERVEIAVKRMPATGDEVIGSLLFNPGGPGGSGYDYVDHADFIAGESVRQRFDIVGFDPRGVGRSSPLVCLDAAELDEFLGNEAESVDGDGDMSELTEAGIADMEESSREFVEACRENAPELMLNMGTADVARDMDVLRALLGDEKLTYVGASYGTHIGAEYADQFPDRVRALVLDGAVDPSQEQLDLSVAQATGFETALRAFVEDCLGRQDCPLGGEDVEEAVTELDEFLAGTAAEPLANSMDDREINRPRTELGVLAALYSDSWWPRVREGLTDAMEEGDGTVLLQLGDELYSRSDRQSYENSTAALIAVNCSDSPSPRDVAAYVEAAEAAEEESPIFGASLAWGALPCAYWPEEAVDEGGPISAAGADPILVLGTTRDSATPYEWSVALAEQLESGFLVTRDGDGHTGYRMGDPCIDAIVDSYLVDLEVPEDGMACA</sequence>
<evidence type="ECO:0000256" key="4">
    <source>
        <dbReference type="SAM" id="SignalP"/>
    </source>
</evidence>
<evidence type="ECO:0000256" key="1">
    <source>
        <dbReference type="ARBA" id="ARBA00010088"/>
    </source>
</evidence>
<dbReference type="GO" id="GO:0016787">
    <property type="term" value="F:hydrolase activity"/>
    <property type="evidence" value="ECO:0007669"/>
    <property type="project" value="UniProtKB-KW"/>
</dbReference>
<comment type="caution">
    <text evidence="6">The sequence shown here is derived from an EMBL/GenBank/DDBJ whole genome shotgun (WGS) entry which is preliminary data.</text>
</comment>
<dbReference type="Gene3D" id="3.40.50.1820">
    <property type="entry name" value="alpha/beta hydrolase"/>
    <property type="match status" value="1"/>
</dbReference>
<feature type="chain" id="PRO_5032290218" evidence="4">
    <location>
        <begin position="30"/>
        <end position="520"/>
    </location>
</feature>
<comment type="similarity">
    <text evidence="1">Belongs to the peptidase S33 family.</text>
</comment>
<protein>
    <submittedName>
        <fullName evidence="6">Pimeloyl-ACP methyl ester carboxylesterase</fullName>
    </submittedName>
</protein>
<dbReference type="Pfam" id="PF00561">
    <property type="entry name" value="Abhydrolase_1"/>
    <property type="match status" value="1"/>
</dbReference>
<dbReference type="RefSeq" id="WP_184292299.1">
    <property type="nucleotide sequence ID" value="NZ_JACHJO010000008.1"/>
</dbReference>
<evidence type="ECO:0000313" key="7">
    <source>
        <dbReference type="Proteomes" id="UP000536604"/>
    </source>
</evidence>
<dbReference type="InterPro" id="IPR029058">
    <property type="entry name" value="AB_hydrolase_fold"/>
</dbReference>
<dbReference type="Proteomes" id="UP000536604">
    <property type="component" value="Unassembled WGS sequence"/>
</dbReference>
<gene>
    <name evidence="6" type="ORF">FHS13_002828</name>
</gene>
<organism evidence="6 7">
    <name type="scientific">Nocardiopsis algeriensis</name>
    <dbReference type="NCBI Taxonomy" id="1478215"/>
    <lineage>
        <taxon>Bacteria</taxon>
        <taxon>Bacillati</taxon>
        <taxon>Actinomycetota</taxon>
        <taxon>Actinomycetes</taxon>
        <taxon>Streptosporangiales</taxon>
        <taxon>Nocardiopsidaceae</taxon>
        <taxon>Nocardiopsis</taxon>
    </lineage>
</organism>
<reference evidence="6 7" key="1">
    <citation type="submission" date="2020-08" db="EMBL/GenBank/DDBJ databases">
        <title>Genomic Encyclopedia of Type Strains, Phase III (KMG-III): the genomes of soil and plant-associated and newly described type strains.</title>
        <authorList>
            <person name="Whitman W."/>
        </authorList>
    </citation>
    <scope>NUCLEOTIDE SEQUENCE [LARGE SCALE GENOMIC DNA]</scope>
    <source>
        <strain evidence="6 7">CECT 8712</strain>
    </source>
</reference>
<evidence type="ECO:0000256" key="2">
    <source>
        <dbReference type="ARBA" id="ARBA00022729"/>
    </source>
</evidence>
<evidence type="ECO:0000313" key="6">
    <source>
        <dbReference type="EMBL" id="MBB6120867.1"/>
    </source>
</evidence>